<keyword evidence="1" id="KW-0969">Cilium</keyword>
<reference evidence="2" key="1">
    <citation type="journal article" date="2019" name="Int. J. Syst. Evol. Microbiol.">
        <title>The Global Catalogue of Microorganisms (GCM) 10K type strain sequencing project: providing services to taxonomists for standard genome sequencing and annotation.</title>
        <authorList>
            <consortium name="The Broad Institute Genomics Platform"/>
            <consortium name="The Broad Institute Genome Sequencing Center for Infectious Disease"/>
            <person name="Wu L."/>
            <person name="Ma J."/>
        </authorList>
    </citation>
    <scope>NUCLEOTIDE SEQUENCE [LARGE SCALE GENOMIC DNA]</scope>
    <source>
        <strain evidence="2">JCM 31486</strain>
    </source>
</reference>
<keyword evidence="1" id="KW-0282">Flagellum</keyword>
<organism evidence="1 2">
    <name type="scientific">Kibdelosporangium lantanae</name>
    <dbReference type="NCBI Taxonomy" id="1497396"/>
    <lineage>
        <taxon>Bacteria</taxon>
        <taxon>Bacillati</taxon>
        <taxon>Actinomycetota</taxon>
        <taxon>Actinomycetes</taxon>
        <taxon>Pseudonocardiales</taxon>
        <taxon>Pseudonocardiaceae</taxon>
        <taxon>Kibdelosporangium</taxon>
    </lineage>
</organism>
<feature type="non-terminal residue" evidence="1">
    <location>
        <position position="1"/>
    </location>
</feature>
<evidence type="ECO:0000313" key="2">
    <source>
        <dbReference type="Proteomes" id="UP001597045"/>
    </source>
</evidence>
<name>A0ABW3ML71_9PSEU</name>
<keyword evidence="2" id="KW-1185">Reference proteome</keyword>
<accession>A0ABW3ML71</accession>
<proteinExistence type="predicted"/>
<sequence>LNADLQGVIQLLPPDELGALHDAGPVLLQAIAGKTKPSGARIDQLETDTNSVTGGTKVTLKSVTVTADGDTVKVTKSGDCYEATFEGETRKLCASDATKEFGGSKMPAGTRDAVTHLVTGLFSNGLGVVTTKVDGKWYVSPGRSVFELLLTGLRSLQPQDIQAIFKGRR</sequence>
<protein>
    <submittedName>
        <fullName evidence="1">Flagellar basal body protein FliL</fullName>
    </submittedName>
</protein>
<keyword evidence="1" id="KW-0966">Cell projection</keyword>
<evidence type="ECO:0000313" key="1">
    <source>
        <dbReference type="EMBL" id="MFD1051458.1"/>
    </source>
</evidence>
<dbReference type="Proteomes" id="UP001597045">
    <property type="component" value="Unassembled WGS sequence"/>
</dbReference>
<dbReference type="EMBL" id="JBHTIS010003615">
    <property type="protein sequence ID" value="MFD1051458.1"/>
    <property type="molecule type" value="Genomic_DNA"/>
</dbReference>
<comment type="caution">
    <text evidence="1">The sequence shown here is derived from an EMBL/GenBank/DDBJ whole genome shotgun (WGS) entry which is preliminary data.</text>
</comment>
<gene>
    <name evidence="1" type="ORF">ACFQ1S_40900</name>
</gene>